<dbReference type="PANTHER" id="PTHR47818">
    <property type="entry name" value="RNI-LIKE SUPERFAMILY PROTEIN"/>
    <property type="match status" value="1"/>
</dbReference>
<dbReference type="AlphaFoldDB" id="A0A438F0Q2"/>
<organism evidence="1 2">
    <name type="scientific">Vitis vinifera</name>
    <name type="common">Grape</name>
    <dbReference type="NCBI Taxonomy" id="29760"/>
    <lineage>
        <taxon>Eukaryota</taxon>
        <taxon>Viridiplantae</taxon>
        <taxon>Streptophyta</taxon>
        <taxon>Embryophyta</taxon>
        <taxon>Tracheophyta</taxon>
        <taxon>Spermatophyta</taxon>
        <taxon>Magnoliopsida</taxon>
        <taxon>eudicotyledons</taxon>
        <taxon>Gunneridae</taxon>
        <taxon>Pentapetalae</taxon>
        <taxon>rosids</taxon>
        <taxon>Vitales</taxon>
        <taxon>Vitaceae</taxon>
        <taxon>Viteae</taxon>
        <taxon>Vitis</taxon>
    </lineage>
</organism>
<dbReference type="EMBL" id="QGNW01001142">
    <property type="protein sequence ID" value="RVW53589.1"/>
    <property type="molecule type" value="Genomic_DNA"/>
</dbReference>
<comment type="caution">
    <text evidence="1">The sequence shown here is derived from an EMBL/GenBank/DDBJ whole genome shotgun (WGS) entry which is preliminary data.</text>
</comment>
<gene>
    <name evidence="1" type="ORF">CK203_068939</name>
</gene>
<protein>
    <submittedName>
        <fullName evidence="1">Uncharacterized protein</fullName>
    </submittedName>
</protein>
<evidence type="ECO:0000313" key="2">
    <source>
        <dbReference type="Proteomes" id="UP000288805"/>
    </source>
</evidence>
<evidence type="ECO:0000313" key="1">
    <source>
        <dbReference type="EMBL" id="RVW53589.1"/>
    </source>
</evidence>
<dbReference type="SUPFAM" id="SSF52047">
    <property type="entry name" value="RNI-like"/>
    <property type="match status" value="1"/>
</dbReference>
<dbReference type="OrthoDB" id="120976at2759"/>
<dbReference type="PANTHER" id="PTHR47818:SF2">
    <property type="entry name" value="F-BOX DOMAIN-CONTAINING PROTEIN"/>
    <property type="match status" value="1"/>
</dbReference>
<proteinExistence type="predicted"/>
<reference evidence="1 2" key="1">
    <citation type="journal article" date="2018" name="PLoS Genet.">
        <title>Population sequencing reveals clonal diversity and ancestral inbreeding in the grapevine cultivar Chardonnay.</title>
        <authorList>
            <person name="Roach M.J."/>
            <person name="Johnson D.L."/>
            <person name="Bohlmann J."/>
            <person name="van Vuuren H.J."/>
            <person name="Jones S.J."/>
            <person name="Pretorius I.S."/>
            <person name="Schmidt S.A."/>
            <person name="Borneman A.R."/>
        </authorList>
    </citation>
    <scope>NUCLEOTIDE SEQUENCE [LARGE SCALE GENOMIC DNA]</scope>
    <source>
        <strain evidence="2">cv. Chardonnay</strain>
        <tissue evidence="1">Leaf</tissue>
    </source>
</reference>
<dbReference type="Proteomes" id="UP000288805">
    <property type="component" value="Unassembled WGS sequence"/>
</dbReference>
<name>A0A438F0Q2_VITVI</name>
<accession>A0A438F0Q2</accession>
<sequence length="116" mass="12779">MLVLISPSSSQAAGPLGKFLRTVIRVLNVEDIGLGSSGFLKLQEDMPEEVKLVSINISKNRGRLETANFLLKLMSKAPELVVVNAAYNFMPVESLTVVHSSLKVGKGIYPQHYQYF</sequence>